<sequence>MVEAKWWYLVSLLTCSYIFGELSHFLIGIVSRPIAQELEYGDQSCLQALPYPTDNQTRCDQVSTETECVGQVTGSLNASVCTWTFNGQGLEYQILAGPSFIFAFTIAGVFIGFAADRYNRKNLLAIATIVFSAATLLTGFSQEFWHLIILRMLLAVGESACQPVSAGLVNDIFDDRLRGVAMGIINLGIYIGYGLSYAFGNYITAANILDMGWRWSYIISGIPGFFIAVLLLFTAREPSRRASETDSSKEKEVKRRNIKDVVFQFFRPVILLLCTAASVRHTAGYCWAYSTQMFYDTYHPGVDIGTWMTLVSIFGGSFGIIAGGFVSDRVVSKVGLHARAWVLGLSQLLAAPFAIGVLLLPAPYTFISLLISYIFAETWFGILFAVLVEVLPSYMSSTTIGVFLFIMNNVGGNLPVIVEPLKQLMGFRGALLLLYPGFYIISALLFIFAGFSLRGSAMADDQEKQVPEALMEPISGNE</sequence>
<keyword evidence="2" id="KW-0813">Transport</keyword>
<dbReference type="PROSITE" id="PS50850">
    <property type="entry name" value="MFS"/>
    <property type="match status" value="1"/>
</dbReference>
<evidence type="ECO:0000256" key="6">
    <source>
        <dbReference type="ARBA" id="ARBA00024338"/>
    </source>
</evidence>
<dbReference type="Gene3D" id="1.20.1250.20">
    <property type="entry name" value="MFS general substrate transporter like domains"/>
    <property type="match status" value="1"/>
</dbReference>
<dbReference type="Pfam" id="PF07690">
    <property type="entry name" value="MFS_1"/>
    <property type="match status" value="1"/>
</dbReference>
<accession>A0AA88L5M5</accession>
<evidence type="ECO:0000313" key="9">
    <source>
        <dbReference type="EMBL" id="KAK2713774.1"/>
    </source>
</evidence>
<dbReference type="Proteomes" id="UP001187531">
    <property type="component" value="Unassembled WGS sequence"/>
</dbReference>
<dbReference type="GO" id="GO:0016020">
    <property type="term" value="C:membrane"/>
    <property type="evidence" value="ECO:0007669"/>
    <property type="project" value="UniProtKB-SubCell"/>
</dbReference>
<evidence type="ECO:0000313" key="10">
    <source>
        <dbReference type="Proteomes" id="UP001187531"/>
    </source>
</evidence>
<dbReference type="InterPro" id="IPR011701">
    <property type="entry name" value="MFS"/>
</dbReference>
<dbReference type="AlphaFoldDB" id="A0AA88L5M5"/>
<feature type="transmembrane region" description="Helical" evidence="7">
    <location>
        <begin position="7"/>
        <end position="30"/>
    </location>
</feature>
<dbReference type="GO" id="GO:0022857">
    <property type="term" value="F:transmembrane transporter activity"/>
    <property type="evidence" value="ECO:0007669"/>
    <property type="project" value="InterPro"/>
</dbReference>
<comment type="similarity">
    <text evidence="6">Belongs to the major facilitator superfamily. Spinster (TC 2.A.1.49) family.</text>
</comment>
<dbReference type="EMBL" id="JAVRJZ010000014">
    <property type="protein sequence ID" value="KAK2713776.1"/>
    <property type="molecule type" value="Genomic_DNA"/>
</dbReference>
<feature type="transmembrane region" description="Helical" evidence="7">
    <location>
        <begin position="338"/>
        <end position="360"/>
    </location>
</feature>
<feature type="transmembrane region" description="Helical" evidence="7">
    <location>
        <begin position="181"/>
        <end position="203"/>
    </location>
</feature>
<dbReference type="PANTHER" id="PTHR23505">
    <property type="entry name" value="SPINSTER"/>
    <property type="match status" value="1"/>
</dbReference>
<evidence type="ECO:0000256" key="3">
    <source>
        <dbReference type="ARBA" id="ARBA00022692"/>
    </source>
</evidence>
<dbReference type="EMBL" id="JAVRJZ010000014">
    <property type="protein sequence ID" value="KAK2713774.1"/>
    <property type="molecule type" value="Genomic_DNA"/>
</dbReference>
<evidence type="ECO:0000256" key="5">
    <source>
        <dbReference type="ARBA" id="ARBA00023136"/>
    </source>
</evidence>
<feature type="transmembrane region" description="Helical" evidence="7">
    <location>
        <begin position="265"/>
        <end position="284"/>
    </location>
</feature>
<keyword evidence="3 7" id="KW-0812">Transmembrane</keyword>
<dbReference type="SUPFAM" id="SSF103473">
    <property type="entry name" value="MFS general substrate transporter"/>
    <property type="match status" value="1"/>
</dbReference>
<dbReference type="PANTHER" id="PTHR23505:SF96">
    <property type="entry name" value="LP14756P"/>
    <property type="match status" value="1"/>
</dbReference>
<evidence type="ECO:0000256" key="4">
    <source>
        <dbReference type="ARBA" id="ARBA00022989"/>
    </source>
</evidence>
<dbReference type="InterPro" id="IPR036259">
    <property type="entry name" value="MFS_trans_sf"/>
</dbReference>
<evidence type="ECO:0000256" key="1">
    <source>
        <dbReference type="ARBA" id="ARBA00004141"/>
    </source>
</evidence>
<comment type="subcellular location">
    <subcellularLocation>
        <location evidence="1">Membrane</location>
        <topology evidence="1">Multi-pass membrane protein</topology>
    </subcellularLocation>
</comment>
<comment type="caution">
    <text evidence="9">The sequence shown here is derived from an EMBL/GenBank/DDBJ whole genome shotgun (WGS) entry which is preliminary data.</text>
</comment>
<keyword evidence="5 7" id="KW-0472">Membrane</keyword>
<feature type="transmembrane region" description="Helical" evidence="7">
    <location>
        <begin position="430"/>
        <end position="453"/>
    </location>
</feature>
<keyword evidence="10" id="KW-1185">Reference proteome</keyword>
<gene>
    <name evidence="9" type="ORF">QYM36_009603</name>
</gene>
<name>A0AA88L5M5_ARTSF</name>
<feature type="transmembrane region" description="Helical" evidence="7">
    <location>
        <begin position="366"/>
        <end position="388"/>
    </location>
</feature>
<feature type="transmembrane region" description="Helical" evidence="7">
    <location>
        <begin position="148"/>
        <end position="169"/>
    </location>
</feature>
<feature type="transmembrane region" description="Helical" evidence="7">
    <location>
        <begin position="304"/>
        <end position="326"/>
    </location>
</feature>
<evidence type="ECO:0000256" key="7">
    <source>
        <dbReference type="SAM" id="Phobius"/>
    </source>
</evidence>
<dbReference type="InterPro" id="IPR020846">
    <property type="entry name" value="MFS_dom"/>
</dbReference>
<proteinExistence type="inferred from homology"/>
<evidence type="ECO:0000259" key="8">
    <source>
        <dbReference type="PROSITE" id="PS50850"/>
    </source>
</evidence>
<feature type="domain" description="Major facilitator superfamily (MFS) profile" evidence="8">
    <location>
        <begin position="16"/>
        <end position="454"/>
    </location>
</feature>
<feature type="transmembrane region" description="Helical" evidence="7">
    <location>
        <begin position="92"/>
        <end position="115"/>
    </location>
</feature>
<dbReference type="InterPro" id="IPR044770">
    <property type="entry name" value="MFS_spinster-like"/>
</dbReference>
<dbReference type="EMBL" id="JAVRJZ010000014">
    <property type="protein sequence ID" value="KAK2713773.1"/>
    <property type="molecule type" value="Genomic_DNA"/>
</dbReference>
<feature type="transmembrane region" description="Helical" evidence="7">
    <location>
        <begin position="215"/>
        <end position="233"/>
    </location>
</feature>
<keyword evidence="4 7" id="KW-1133">Transmembrane helix</keyword>
<dbReference type="EMBL" id="JAVRJZ010000014">
    <property type="protein sequence ID" value="KAK2713775.1"/>
    <property type="molecule type" value="Genomic_DNA"/>
</dbReference>
<dbReference type="CDD" id="cd17328">
    <property type="entry name" value="MFS_spinster_like"/>
    <property type="match status" value="1"/>
</dbReference>
<feature type="transmembrane region" description="Helical" evidence="7">
    <location>
        <begin position="400"/>
        <end position="418"/>
    </location>
</feature>
<reference evidence="9" key="1">
    <citation type="submission" date="2023-07" db="EMBL/GenBank/DDBJ databases">
        <title>Chromosome-level genome assembly of Artemia franciscana.</title>
        <authorList>
            <person name="Jo E."/>
        </authorList>
    </citation>
    <scope>NUCLEOTIDE SEQUENCE</scope>
    <source>
        <tissue evidence="9">Whole body</tissue>
    </source>
</reference>
<organism evidence="9 10">
    <name type="scientific">Artemia franciscana</name>
    <name type="common">Brine shrimp</name>
    <name type="synonym">Artemia sanfranciscana</name>
    <dbReference type="NCBI Taxonomy" id="6661"/>
    <lineage>
        <taxon>Eukaryota</taxon>
        <taxon>Metazoa</taxon>
        <taxon>Ecdysozoa</taxon>
        <taxon>Arthropoda</taxon>
        <taxon>Crustacea</taxon>
        <taxon>Branchiopoda</taxon>
        <taxon>Anostraca</taxon>
        <taxon>Artemiidae</taxon>
        <taxon>Artemia</taxon>
    </lineage>
</organism>
<feature type="transmembrane region" description="Helical" evidence="7">
    <location>
        <begin position="122"/>
        <end position="142"/>
    </location>
</feature>
<protein>
    <recommendedName>
        <fullName evidence="8">Major facilitator superfamily (MFS) profile domain-containing protein</fullName>
    </recommendedName>
</protein>
<evidence type="ECO:0000256" key="2">
    <source>
        <dbReference type="ARBA" id="ARBA00022448"/>
    </source>
</evidence>